<name>A0A1N6VAZ2_9BACI</name>
<dbReference type="EMBL" id="FTLX01000003">
    <property type="protein sequence ID" value="SIQ74816.1"/>
    <property type="molecule type" value="Genomic_DNA"/>
</dbReference>
<evidence type="ECO:0000313" key="1">
    <source>
        <dbReference type="EMBL" id="SIQ74816.1"/>
    </source>
</evidence>
<accession>A0A1N6VAZ2</accession>
<sequence>MILLTNLLTGLLSTFIMSFSFALYQSYPIETVPDVSNFTL</sequence>
<proteinExistence type="predicted"/>
<reference evidence="1 2" key="1">
    <citation type="submission" date="2017-01" db="EMBL/GenBank/DDBJ databases">
        <authorList>
            <person name="Mah S.A."/>
            <person name="Swanson W.J."/>
            <person name="Moy G.W."/>
            <person name="Vacquier V.D."/>
        </authorList>
    </citation>
    <scope>NUCLEOTIDE SEQUENCE [LARGE SCALE GENOMIC DNA]</scope>
    <source>
        <strain evidence="1 2">NIO-1016</strain>
    </source>
</reference>
<gene>
    <name evidence="1" type="ORF">SAMN05443094_103502</name>
</gene>
<dbReference type="Proteomes" id="UP000186385">
    <property type="component" value="Unassembled WGS sequence"/>
</dbReference>
<evidence type="ECO:0000313" key="2">
    <source>
        <dbReference type="Proteomes" id="UP000186385"/>
    </source>
</evidence>
<organism evidence="1 2">
    <name type="scientific">Domibacillus enclensis</name>
    <dbReference type="NCBI Taxonomy" id="1017273"/>
    <lineage>
        <taxon>Bacteria</taxon>
        <taxon>Bacillati</taxon>
        <taxon>Bacillota</taxon>
        <taxon>Bacilli</taxon>
        <taxon>Bacillales</taxon>
        <taxon>Bacillaceae</taxon>
        <taxon>Domibacillus</taxon>
    </lineage>
</organism>
<dbReference type="AlphaFoldDB" id="A0A1N6VAZ2"/>
<protein>
    <submittedName>
        <fullName evidence="1">Uncharacterized protein</fullName>
    </submittedName>
</protein>